<reference evidence="8" key="1">
    <citation type="submission" date="2021-05" db="EMBL/GenBank/DDBJ databases">
        <title>Novel Bacillus species.</title>
        <authorList>
            <person name="Liu G."/>
        </authorList>
    </citation>
    <scope>NUCLEOTIDE SEQUENCE</scope>
    <source>
        <strain evidence="8">FJAT-50051</strain>
    </source>
</reference>
<dbReference type="Gene3D" id="1.20.1250.20">
    <property type="entry name" value="MFS general substrate transporter like domains"/>
    <property type="match status" value="2"/>
</dbReference>
<comment type="caution">
    <text evidence="8">The sequence shown here is derived from an EMBL/GenBank/DDBJ whole genome shotgun (WGS) entry which is preliminary data.</text>
</comment>
<evidence type="ECO:0000256" key="6">
    <source>
        <dbReference type="SAM" id="Phobius"/>
    </source>
</evidence>
<keyword evidence="2" id="KW-0813">Transport</keyword>
<feature type="transmembrane region" description="Helical" evidence="6">
    <location>
        <begin position="378"/>
        <end position="411"/>
    </location>
</feature>
<dbReference type="EMBL" id="JAGYPE010000002">
    <property type="protein sequence ID" value="MBS4182253.1"/>
    <property type="molecule type" value="Genomic_DNA"/>
</dbReference>
<dbReference type="GO" id="GO:0022857">
    <property type="term" value="F:transmembrane transporter activity"/>
    <property type="evidence" value="ECO:0007669"/>
    <property type="project" value="InterPro"/>
</dbReference>
<feature type="domain" description="Major facilitator superfamily (MFS) profile" evidence="7">
    <location>
        <begin position="40"/>
        <end position="423"/>
    </location>
</feature>
<keyword evidence="4 6" id="KW-1133">Transmembrane helix</keyword>
<evidence type="ECO:0000259" key="7">
    <source>
        <dbReference type="PROSITE" id="PS50850"/>
    </source>
</evidence>
<dbReference type="InterPro" id="IPR036259">
    <property type="entry name" value="MFS_trans_sf"/>
</dbReference>
<dbReference type="PANTHER" id="PTHR23527">
    <property type="entry name" value="BLL3282 PROTEIN"/>
    <property type="match status" value="1"/>
</dbReference>
<feature type="transmembrane region" description="Helical" evidence="6">
    <location>
        <begin position="107"/>
        <end position="127"/>
    </location>
</feature>
<dbReference type="PROSITE" id="PS50850">
    <property type="entry name" value="MFS"/>
    <property type="match status" value="1"/>
</dbReference>
<keyword evidence="3 6" id="KW-0812">Transmembrane</keyword>
<feature type="transmembrane region" description="Helical" evidence="6">
    <location>
        <begin position="308"/>
        <end position="327"/>
    </location>
</feature>
<sequence length="425" mass="43267">MVYRTPGSTLACWYTNQYRGGTSMTVTTTSRTTTAAGPRAWTMLALGVAAQAAGTLVVSAPALLIPQLHSSGTSLTVAGTLAAAPTFGMVLTLIAWGAVTDRFGERVVIAGGLVLTTLTAVAAWLAAGDTLLLGLAFLAGGMTSASTNAASGRVVVGWFPRERRGLAMGIRQMSQPLGVTLAAVTVPQLAESSGIRSALVLPVVLCAVLAVLCALGIRNPPRPARTDAPAHQTANPYRRDGFLWRIHAVSVLLVVPQFTLSTYGLVWLVGLGWATPAAGLLVGAAQFVGAIGRILVGAWSDRAGSRVGPLRTVALSAAVVMGGMALVDVTQWAAAAVFLVVATSVTVADNGLAYTSVAEAAGPFWSGRALGAQNTGQFIAASAVGPGVGALVGALGFAATFGIVAVLPLLALPLTPRADREHQQD</sequence>
<protein>
    <submittedName>
        <fullName evidence="8">MFS transporter</fullName>
    </submittedName>
</protein>
<dbReference type="SUPFAM" id="SSF103473">
    <property type="entry name" value="MFS general substrate transporter"/>
    <property type="match status" value="1"/>
</dbReference>
<comment type="subcellular location">
    <subcellularLocation>
        <location evidence="1">Cell membrane</location>
        <topology evidence="1">Multi-pass membrane protein</topology>
    </subcellularLocation>
</comment>
<evidence type="ECO:0000256" key="4">
    <source>
        <dbReference type="ARBA" id="ARBA00022989"/>
    </source>
</evidence>
<dbReference type="GO" id="GO:0005886">
    <property type="term" value="C:plasma membrane"/>
    <property type="evidence" value="ECO:0007669"/>
    <property type="project" value="UniProtKB-SubCell"/>
</dbReference>
<feature type="transmembrane region" description="Helical" evidence="6">
    <location>
        <begin position="198"/>
        <end position="217"/>
    </location>
</feature>
<feature type="transmembrane region" description="Helical" evidence="6">
    <location>
        <begin position="248"/>
        <end position="270"/>
    </location>
</feature>
<feature type="transmembrane region" description="Helical" evidence="6">
    <location>
        <begin position="276"/>
        <end position="296"/>
    </location>
</feature>
<dbReference type="AlphaFoldDB" id="A0A942SYY2"/>
<keyword evidence="5 6" id="KW-0472">Membrane</keyword>
<organism evidence="8">
    <name type="scientific">Neobacillus citreus</name>
    <dbReference type="NCBI Taxonomy" id="2833578"/>
    <lineage>
        <taxon>Bacteria</taxon>
        <taxon>Bacillati</taxon>
        <taxon>Bacillota</taxon>
        <taxon>Bacilli</taxon>
        <taxon>Bacillales</taxon>
        <taxon>Bacillaceae</taxon>
        <taxon>Neobacillus</taxon>
    </lineage>
</organism>
<dbReference type="InterPro" id="IPR052952">
    <property type="entry name" value="MFS-Transporter"/>
</dbReference>
<dbReference type="Pfam" id="PF07690">
    <property type="entry name" value="MFS_1"/>
    <property type="match status" value="1"/>
</dbReference>
<evidence type="ECO:0000256" key="2">
    <source>
        <dbReference type="ARBA" id="ARBA00022448"/>
    </source>
</evidence>
<evidence type="ECO:0000256" key="5">
    <source>
        <dbReference type="ARBA" id="ARBA00023136"/>
    </source>
</evidence>
<evidence type="ECO:0000256" key="3">
    <source>
        <dbReference type="ARBA" id="ARBA00022692"/>
    </source>
</evidence>
<accession>A0A942SYY2</accession>
<gene>
    <name evidence="8" type="ORF">KHB02_12725</name>
</gene>
<feature type="transmembrane region" description="Helical" evidence="6">
    <location>
        <begin position="40"/>
        <end position="65"/>
    </location>
</feature>
<dbReference type="PANTHER" id="PTHR23527:SF1">
    <property type="entry name" value="BLL3282 PROTEIN"/>
    <property type="match status" value="1"/>
</dbReference>
<dbReference type="InterPro" id="IPR011701">
    <property type="entry name" value="MFS"/>
</dbReference>
<evidence type="ECO:0000313" key="8">
    <source>
        <dbReference type="EMBL" id="MBS4182253.1"/>
    </source>
</evidence>
<evidence type="ECO:0000256" key="1">
    <source>
        <dbReference type="ARBA" id="ARBA00004651"/>
    </source>
</evidence>
<feature type="transmembrane region" description="Helical" evidence="6">
    <location>
        <begin position="77"/>
        <end position="100"/>
    </location>
</feature>
<dbReference type="InterPro" id="IPR020846">
    <property type="entry name" value="MFS_dom"/>
</dbReference>
<proteinExistence type="predicted"/>
<name>A0A942SYY2_9BACI</name>